<sequence length="298" mass="34900">QEKKENEVLFFYYYYFVMNLHQAYVIVDETKKVIKMKDLTLEELIQQIYYCLSLQYFRKMKQENLTFEIVDINDNIIDSDEAVKQSFMVKEASFKILWKSLQQSIILEKQKIIKNALVVMIGISEYMNSNKCELSNVKDDVKNFKELFEQELNYKFVCNESPQMTKEDVQIFMDRLFVDFALRKNSKQYDGLIMIICGHGKKGNMLMTSDGKSLSIDEIRASFNCNKMESFKDFPKIFIIDICRGKNPPTAHITTIVRGENEDMQLLGHNDDGFLIIWSTTQGYEIGDFSLLSDCMKS</sequence>
<dbReference type="InterPro" id="IPR011600">
    <property type="entry name" value="Pept_C14_caspase"/>
</dbReference>
<accession>X6M2M5</accession>
<name>X6M2M5_RETFI</name>
<comment type="caution">
    <text evidence="2">The sequence shown here is derived from an EMBL/GenBank/DDBJ whole genome shotgun (WGS) entry which is preliminary data.</text>
</comment>
<dbReference type="GO" id="GO:0004197">
    <property type="term" value="F:cysteine-type endopeptidase activity"/>
    <property type="evidence" value="ECO:0007669"/>
    <property type="project" value="InterPro"/>
</dbReference>
<evidence type="ECO:0000313" key="3">
    <source>
        <dbReference type="Proteomes" id="UP000023152"/>
    </source>
</evidence>
<dbReference type="InterPro" id="IPR029030">
    <property type="entry name" value="Caspase-like_dom_sf"/>
</dbReference>
<evidence type="ECO:0000259" key="1">
    <source>
        <dbReference type="PROSITE" id="PS50208"/>
    </source>
</evidence>
<dbReference type="Gene3D" id="3.40.50.1460">
    <property type="match status" value="1"/>
</dbReference>
<feature type="non-terminal residue" evidence="2">
    <location>
        <position position="1"/>
    </location>
</feature>
<dbReference type="AlphaFoldDB" id="X6M2M5"/>
<gene>
    <name evidence="2" type="ORF">RFI_30152</name>
</gene>
<keyword evidence="3" id="KW-1185">Reference proteome</keyword>
<protein>
    <recommendedName>
        <fullName evidence="1">Caspase family p20 domain-containing protein</fullName>
    </recommendedName>
</protein>
<dbReference type="Proteomes" id="UP000023152">
    <property type="component" value="Unassembled WGS sequence"/>
</dbReference>
<evidence type="ECO:0000313" key="2">
    <source>
        <dbReference type="EMBL" id="ETO07240.1"/>
    </source>
</evidence>
<reference evidence="2 3" key="1">
    <citation type="journal article" date="2013" name="Curr. Biol.">
        <title>The Genome of the Foraminiferan Reticulomyxa filosa.</title>
        <authorList>
            <person name="Glockner G."/>
            <person name="Hulsmann N."/>
            <person name="Schleicher M."/>
            <person name="Noegel A.A."/>
            <person name="Eichinger L."/>
            <person name="Gallinger C."/>
            <person name="Pawlowski J."/>
            <person name="Sierra R."/>
            <person name="Euteneuer U."/>
            <person name="Pillet L."/>
            <person name="Moustafa A."/>
            <person name="Platzer M."/>
            <person name="Groth M."/>
            <person name="Szafranski K."/>
            <person name="Schliwa M."/>
        </authorList>
    </citation>
    <scope>NUCLEOTIDE SEQUENCE [LARGE SCALE GENOMIC DNA]</scope>
</reference>
<feature type="domain" description="Caspase family p20" evidence="1">
    <location>
        <begin position="173"/>
        <end position="247"/>
    </location>
</feature>
<dbReference type="PROSITE" id="PS50208">
    <property type="entry name" value="CASPASE_P20"/>
    <property type="match status" value="1"/>
</dbReference>
<dbReference type="PANTHER" id="PTHR22576">
    <property type="entry name" value="MUCOSA ASSOCIATED LYMPHOID TISSUE LYMPHOMA TRANSLOCATION PROTEIN 1/PARACASPASE"/>
    <property type="match status" value="1"/>
</dbReference>
<dbReference type="Pfam" id="PF00656">
    <property type="entry name" value="Peptidase_C14"/>
    <property type="match status" value="1"/>
</dbReference>
<dbReference type="InterPro" id="IPR052039">
    <property type="entry name" value="Caspase-related_regulators"/>
</dbReference>
<organism evidence="2 3">
    <name type="scientific">Reticulomyxa filosa</name>
    <dbReference type="NCBI Taxonomy" id="46433"/>
    <lineage>
        <taxon>Eukaryota</taxon>
        <taxon>Sar</taxon>
        <taxon>Rhizaria</taxon>
        <taxon>Retaria</taxon>
        <taxon>Foraminifera</taxon>
        <taxon>Monothalamids</taxon>
        <taxon>Reticulomyxidae</taxon>
        <taxon>Reticulomyxa</taxon>
    </lineage>
</organism>
<dbReference type="EMBL" id="ASPP01026347">
    <property type="protein sequence ID" value="ETO07240.1"/>
    <property type="molecule type" value="Genomic_DNA"/>
</dbReference>
<dbReference type="InterPro" id="IPR001309">
    <property type="entry name" value="Pept_C14_p20"/>
</dbReference>
<proteinExistence type="predicted"/>
<feature type="non-terminal residue" evidence="2">
    <location>
        <position position="298"/>
    </location>
</feature>
<dbReference type="PANTHER" id="PTHR22576:SF41">
    <property type="entry name" value="CASPASE 14, APOPTOSIS-RELATED CYSTEINE PEPTIDASE"/>
    <property type="match status" value="1"/>
</dbReference>
<dbReference type="SUPFAM" id="SSF52129">
    <property type="entry name" value="Caspase-like"/>
    <property type="match status" value="1"/>
</dbReference>
<dbReference type="GO" id="GO:0006508">
    <property type="term" value="P:proteolysis"/>
    <property type="evidence" value="ECO:0007669"/>
    <property type="project" value="InterPro"/>
</dbReference>